<proteinExistence type="predicted"/>
<dbReference type="RefSeq" id="WP_105878419.1">
    <property type="nucleotide sequence ID" value="NZ_CP135761.1"/>
</dbReference>
<sequence length="75" mass="8802">METSYELLNRVVQAKILILKEEAHLSVKEEKTSVLLHYTKRTIDKSMVRIISENPDYQITYQCEINSIILHIKAK</sequence>
<name>A0A2S9RRE6_HAEIF</name>
<reference evidence="1 2" key="1">
    <citation type="submission" date="2017-04" db="EMBL/GenBank/DDBJ databases">
        <title>Haemophilus influenzae in COPD genome sequencing project.</title>
        <authorList>
            <person name="Murphy T.F."/>
            <person name="Kong Y."/>
            <person name="Nadendla S."/>
            <person name="Tettelin H."/>
            <person name="Pettigrew M."/>
        </authorList>
    </citation>
    <scope>NUCLEOTIDE SEQUENCE [LARGE SCALE GENOMIC DNA]</scope>
    <source>
        <strain evidence="1 2">56P127H1</strain>
    </source>
</reference>
<dbReference type="Proteomes" id="UP000238532">
    <property type="component" value="Unassembled WGS sequence"/>
</dbReference>
<protein>
    <submittedName>
        <fullName evidence="1">Uncharacterized protein</fullName>
    </submittedName>
</protein>
<evidence type="ECO:0000313" key="1">
    <source>
        <dbReference type="EMBL" id="PRJ64282.1"/>
    </source>
</evidence>
<dbReference type="EMBL" id="NEBY01000120">
    <property type="protein sequence ID" value="PRJ64282.1"/>
    <property type="molecule type" value="Genomic_DNA"/>
</dbReference>
<accession>A0A2S9RRE6</accession>
<organism evidence="1 2">
    <name type="scientific">Haemophilus influenzae</name>
    <dbReference type="NCBI Taxonomy" id="727"/>
    <lineage>
        <taxon>Bacteria</taxon>
        <taxon>Pseudomonadati</taxon>
        <taxon>Pseudomonadota</taxon>
        <taxon>Gammaproteobacteria</taxon>
        <taxon>Pasteurellales</taxon>
        <taxon>Pasteurellaceae</taxon>
        <taxon>Haemophilus</taxon>
    </lineage>
</organism>
<gene>
    <name evidence="1" type="ORF">BV102_00635</name>
</gene>
<evidence type="ECO:0000313" key="2">
    <source>
        <dbReference type="Proteomes" id="UP000238532"/>
    </source>
</evidence>
<comment type="caution">
    <text evidence="1">The sequence shown here is derived from an EMBL/GenBank/DDBJ whole genome shotgun (WGS) entry which is preliminary data.</text>
</comment>
<dbReference type="AlphaFoldDB" id="A0A2S9RRE6"/>